<feature type="compositionally biased region" description="Low complexity" evidence="1">
    <location>
        <begin position="81"/>
        <end position="96"/>
    </location>
</feature>
<proteinExistence type="predicted"/>
<evidence type="ECO:0000256" key="1">
    <source>
        <dbReference type="SAM" id="MobiDB-lite"/>
    </source>
</evidence>
<dbReference type="AlphaFoldDB" id="A0A9P4IGF8"/>
<feature type="region of interest" description="Disordered" evidence="1">
    <location>
        <begin position="81"/>
        <end position="101"/>
    </location>
</feature>
<name>A0A9P4IGF8_9PEZI</name>
<gene>
    <name evidence="3" type="ORF">NA57DRAFT_56481</name>
</gene>
<sequence length="146" mass="14727">MLVPILLLVCSTGLVAGADESSTTLVSIFSHLSWTVSTVTATSAAPSSTPTVPAEQTTESAATSQASSTISTVLLGNPVHSDTPPLLTTSPPSIDPCGEGGLMRRTEVHHVYGRGSVTDLATVFDCIITPLVISTGIVGNGPGGPL</sequence>
<accession>A0A9P4IGF8</accession>
<comment type="caution">
    <text evidence="3">The sequence shown here is derived from an EMBL/GenBank/DDBJ whole genome shotgun (WGS) entry which is preliminary data.</text>
</comment>
<evidence type="ECO:0000256" key="2">
    <source>
        <dbReference type="SAM" id="SignalP"/>
    </source>
</evidence>
<evidence type="ECO:0000313" key="3">
    <source>
        <dbReference type="EMBL" id="KAF2098843.1"/>
    </source>
</evidence>
<dbReference type="EMBL" id="ML978126">
    <property type="protein sequence ID" value="KAF2098843.1"/>
    <property type="molecule type" value="Genomic_DNA"/>
</dbReference>
<reference evidence="3" key="1">
    <citation type="journal article" date="2020" name="Stud. Mycol.">
        <title>101 Dothideomycetes genomes: a test case for predicting lifestyles and emergence of pathogens.</title>
        <authorList>
            <person name="Haridas S."/>
            <person name="Albert R."/>
            <person name="Binder M."/>
            <person name="Bloem J."/>
            <person name="Labutti K."/>
            <person name="Salamov A."/>
            <person name="Andreopoulos B."/>
            <person name="Baker S."/>
            <person name="Barry K."/>
            <person name="Bills G."/>
            <person name="Bluhm B."/>
            <person name="Cannon C."/>
            <person name="Castanera R."/>
            <person name="Culley D."/>
            <person name="Daum C."/>
            <person name="Ezra D."/>
            <person name="Gonzalez J."/>
            <person name="Henrissat B."/>
            <person name="Kuo A."/>
            <person name="Liang C."/>
            <person name="Lipzen A."/>
            <person name="Lutzoni F."/>
            <person name="Magnuson J."/>
            <person name="Mondo S."/>
            <person name="Nolan M."/>
            <person name="Ohm R."/>
            <person name="Pangilinan J."/>
            <person name="Park H.-J."/>
            <person name="Ramirez L."/>
            <person name="Alfaro M."/>
            <person name="Sun H."/>
            <person name="Tritt A."/>
            <person name="Yoshinaga Y."/>
            <person name="Zwiers L.-H."/>
            <person name="Turgeon B."/>
            <person name="Goodwin S."/>
            <person name="Spatafora J."/>
            <person name="Crous P."/>
            <person name="Grigoriev I."/>
        </authorList>
    </citation>
    <scope>NUCLEOTIDE SEQUENCE</scope>
    <source>
        <strain evidence="3">CBS 133067</strain>
    </source>
</reference>
<feature type="region of interest" description="Disordered" evidence="1">
    <location>
        <begin position="43"/>
        <end position="67"/>
    </location>
</feature>
<keyword evidence="4" id="KW-1185">Reference proteome</keyword>
<feature type="signal peptide" evidence="2">
    <location>
        <begin position="1"/>
        <end position="17"/>
    </location>
</feature>
<dbReference type="Proteomes" id="UP000799772">
    <property type="component" value="Unassembled WGS sequence"/>
</dbReference>
<protein>
    <submittedName>
        <fullName evidence="3">Uncharacterized protein</fullName>
    </submittedName>
</protein>
<keyword evidence="2" id="KW-0732">Signal</keyword>
<evidence type="ECO:0000313" key="4">
    <source>
        <dbReference type="Proteomes" id="UP000799772"/>
    </source>
</evidence>
<organism evidence="3 4">
    <name type="scientific">Rhizodiscina lignyota</name>
    <dbReference type="NCBI Taxonomy" id="1504668"/>
    <lineage>
        <taxon>Eukaryota</taxon>
        <taxon>Fungi</taxon>
        <taxon>Dikarya</taxon>
        <taxon>Ascomycota</taxon>
        <taxon>Pezizomycotina</taxon>
        <taxon>Dothideomycetes</taxon>
        <taxon>Pleosporomycetidae</taxon>
        <taxon>Aulographales</taxon>
        <taxon>Rhizodiscinaceae</taxon>
        <taxon>Rhizodiscina</taxon>
    </lineage>
</organism>
<feature type="chain" id="PRO_5040470557" evidence="2">
    <location>
        <begin position="18"/>
        <end position="146"/>
    </location>
</feature>